<dbReference type="Gene3D" id="3.20.20.70">
    <property type="entry name" value="Aldolase class I"/>
    <property type="match status" value="1"/>
</dbReference>
<dbReference type="GO" id="GO:0046951">
    <property type="term" value="P:ketone body biosynthetic process"/>
    <property type="evidence" value="ECO:0007669"/>
    <property type="project" value="TreeGrafter"/>
</dbReference>
<dbReference type="GO" id="GO:0046872">
    <property type="term" value="F:metal ion binding"/>
    <property type="evidence" value="ECO:0007669"/>
    <property type="project" value="UniProtKB-KW"/>
</dbReference>
<dbReference type="GO" id="GO:0006552">
    <property type="term" value="P:L-leucine catabolic process"/>
    <property type="evidence" value="ECO:0007669"/>
    <property type="project" value="TreeGrafter"/>
</dbReference>
<accession>A0A0J6S5C3</accession>
<dbReference type="InterPro" id="IPR000891">
    <property type="entry name" value="PYR_CT"/>
</dbReference>
<dbReference type="AlphaFoldDB" id="A0A0J6S5C3"/>
<evidence type="ECO:0000259" key="4">
    <source>
        <dbReference type="PROSITE" id="PS50991"/>
    </source>
</evidence>
<comment type="similarity">
    <text evidence="1">Belongs to the HMG-CoA lyase family.</text>
</comment>
<dbReference type="RefSeq" id="WP_048448135.1">
    <property type="nucleotide sequence ID" value="NZ_LABY01000291.1"/>
</dbReference>
<dbReference type="SUPFAM" id="SSF51569">
    <property type="entry name" value="Aldolase"/>
    <property type="match status" value="1"/>
</dbReference>
<keyword evidence="3 5" id="KW-0456">Lyase</keyword>
<evidence type="ECO:0000256" key="1">
    <source>
        <dbReference type="ARBA" id="ARBA00009405"/>
    </source>
</evidence>
<dbReference type="CDD" id="cd07938">
    <property type="entry name" value="DRE_TIM_HMGL"/>
    <property type="match status" value="1"/>
</dbReference>
<comment type="caution">
    <text evidence="5">The sequence shown here is derived from an EMBL/GenBank/DDBJ whole genome shotgun (WGS) entry which is preliminary data.</text>
</comment>
<gene>
    <name evidence="5" type="ORF">VQ02_31185</name>
</gene>
<protein>
    <submittedName>
        <fullName evidence="5">Hydroxymethylglutaryl-CoA lyase</fullName>
    </submittedName>
</protein>
<dbReference type="FunFam" id="3.20.20.70:FF:000071">
    <property type="entry name" value="Hydroxymethylglutaryl-CoA lyase"/>
    <property type="match status" value="1"/>
</dbReference>
<sequence>MQLPAFAHITEVGPRDGLQNEPRFMPTEDKVRLIEALAASGLREIEVTSFTHPSWIPNLADAEEVVRATRHLPVSAYALIPNKRGMERAQRAGIKGMTFVFSATDGHNRRNLNRSTEDSLVEILDLHAAAGADGLLRRISLSTVFGCPFEGDVPEARIHAIVARLVEGGCERIGLCDTIGVADPVQVFRLSQGLIARFPGIVFELHLHNTRGCALANTLAGLQAGIVHFDTAIGGLGGCPYAPGATGNVATEDVVSMLEAMGVRTGIDQAALTASDRHLAQWRGAPLDSAVWRVAQRCASPETTPSGA</sequence>
<evidence type="ECO:0000313" key="5">
    <source>
        <dbReference type="EMBL" id="KMO28658.1"/>
    </source>
</evidence>
<evidence type="ECO:0000256" key="3">
    <source>
        <dbReference type="ARBA" id="ARBA00023239"/>
    </source>
</evidence>
<dbReference type="InterPro" id="IPR013785">
    <property type="entry name" value="Aldolase_TIM"/>
</dbReference>
<dbReference type="GO" id="GO:0004419">
    <property type="term" value="F:hydroxymethylglutaryl-CoA lyase activity"/>
    <property type="evidence" value="ECO:0007669"/>
    <property type="project" value="TreeGrafter"/>
</dbReference>
<dbReference type="OrthoDB" id="9784013at2"/>
<evidence type="ECO:0000313" key="6">
    <source>
        <dbReference type="Proteomes" id="UP000035955"/>
    </source>
</evidence>
<dbReference type="Pfam" id="PF00682">
    <property type="entry name" value="HMGL-like"/>
    <property type="match status" value="1"/>
</dbReference>
<proteinExistence type="inferred from homology"/>
<dbReference type="NCBIfam" id="NF004283">
    <property type="entry name" value="PRK05692.1"/>
    <property type="match status" value="1"/>
</dbReference>
<evidence type="ECO:0000256" key="2">
    <source>
        <dbReference type="ARBA" id="ARBA00022723"/>
    </source>
</evidence>
<dbReference type="PATRIC" id="fig|298794.3.peg.4535"/>
<name>A0A0J6S5C3_9HYPH</name>
<dbReference type="PANTHER" id="PTHR42738">
    <property type="entry name" value="HYDROXYMETHYLGLUTARYL-COA LYASE"/>
    <property type="match status" value="1"/>
</dbReference>
<keyword evidence="6" id="KW-1185">Reference proteome</keyword>
<dbReference type="EMBL" id="LABY01000291">
    <property type="protein sequence ID" value="KMO28658.1"/>
    <property type="molecule type" value="Genomic_DNA"/>
</dbReference>
<reference evidence="5 6" key="1">
    <citation type="submission" date="2015-03" db="EMBL/GenBank/DDBJ databases">
        <title>Genome sequencing of Methylobacterium variabile DSM 16961.</title>
        <authorList>
            <person name="Chaudhry V."/>
            <person name="Patil P.B."/>
        </authorList>
    </citation>
    <scope>NUCLEOTIDE SEQUENCE [LARGE SCALE GENOMIC DNA]</scope>
    <source>
        <strain evidence="5 6">DSM 16961</strain>
    </source>
</reference>
<dbReference type="PROSITE" id="PS50991">
    <property type="entry name" value="PYR_CT"/>
    <property type="match status" value="1"/>
</dbReference>
<dbReference type="PANTHER" id="PTHR42738:SF7">
    <property type="entry name" value="HYDROXYMETHYLGLUTARYL-COA LYASE"/>
    <property type="match status" value="1"/>
</dbReference>
<keyword evidence="2" id="KW-0479">Metal-binding</keyword>
<organism evidence="5 6">
    <name type="scientific">Methylobacterium variabile</name>
    <dbReference type="NCBI Taxonomy" id="298794"/>
    <lineage>
        <taxon>Bacteria</taxon>
        <taxon>Pseudomonadati</taxon>
        <taxon>Pseudomonadota</taxon>
        <taxon>Alphaproteobacteria</taxon>
        <taxon>Hyphomicrobiales</taxon>
        <taxon>Methylobacteriaceae</taxon>
        <taxon>Methylobacterium</taxon>
    </lineage>
</organism>
<feature type="domain" description="Pyruvate carboxyltransferase" evidence="4">
    <location>
        <begin position="7"/>
        <end position="273"/>
    </location>
</feature>
<dbReference type="Proteomes" id="UP000035955">
    <property type="component" value="Unassembled WGS sequence"/>
</dbReference>
<dbReference type="InterPro" id="IPR043594">
    <property type="entry name" value="HMGL"/>
</dbReference>